<dbReference type="Pfam" id="PF01498">
    <property type="entry name" value="HTH_Tnp_Tc3_2"/>
    <property type="match status" value="1"/>
</dbReference>
<dbReference type="PANTHER" id="PTHR31183:SF1">
    <property type="entry name" value="CILIA- AND FLAGELLA-ASSOCIATED PROTEIN 53"/>
    <property type="match status" value="1"/>
</dbReference>
<evidence type="ECO:0000256" key="6">
    <source>
        <dbReference type="ARBA" id="ARBA00033773"/>
    </source>
</evidence>
<protein>
    <recommendedName>
        <fullName evidence="6">Cilia- and flagella-associated protein 53</fullName>
    </recommendedName>
</protein>
<keyword evidence="12" id="KW-1185">Reference proteome</keyword>
<evidence type="ECO:0000313" key="12">
    <source>
        <dbReference type="Proteomes" id="UP000762676"/>
    </source>
</evidence>
<sequence>MPRLRENKRNQLIGMIRGGVSISTVAHHLNVTRRTVFVTLHRERATGSHKDQPRRLGRRKTTDREDTFICLSHLRDRFKTAGQTTAEINNIRQDNPISKWTVLRRLKTFGLRARRPACRTMLTPYNIKNRLDWARIHSFWPRQRAKNPLPQPPDWLTLKNRDYDDRVKDLEAQVKEQRKQDLRTDFETHTQRRIIAGNVKREVKTLQQANEFNLECRRQKLKKLLATEEACLIREMEESEETVLERQAKMRERAKFLKDKREAERLFLVQEKYDQQFRAQCEELRSTLSKRHQDQVCLERLEQLRQKEELAQEKRAHEAMYAKLWEQDMLEKAAREEREAREQHERNRGVLEVLRKQMAALEAQKEEGRRLKEEEAQLLKEQRALWKMEDEKNRQEKARKQQETRDMLDRSLISKARKKAKEEQEQLAFDLKMLEQLLEESRNEVMETMQRKRELREEDRRYREYLKQLMEEEKVREAELEKMIQREVEAAWEKRIDQWRQERKARKLLLDDVMQGRAKQIQERLLANEKEQREAAQEREELQRHIEENQRYEVEQAGHRWQRAQDYQQDLVDQMAYNTRNRQESQRLELEEFLKAQQAEREYQTRMKQVLDDPRLDKLHPMRRVMVSE</sequence>
<dbReference type="GO" id="GO:0003677">
    <property type="term" value="F:DNA binding"/>
    <property type="evidence" value="ECO:0007669"/>
    <property type="project" value="InterPro"/>
</dbReference>
<evidence type="ECO:0000256" key="3">
    <source>
        <dbReference type="ARBA" id="ARBA00023069"/>
    </source>
</evidence>
<dbReference type="AlphaFoldDB" id="A0AAV4FFZ5"/>
<evidence type="ECO:0000256" key="2">
    <source>
        <dbReference type="ARBA" id="ARBA00023054"/>
    </source>
</evidence>
<dbReference type="Proteomes" id="UP000762676">
    <property type="component" value="Unassembled WGS sequence"/>
</dbReference>
<feature type="domain" description="Transposase Tc1-like" evidence="9">
    <location>
        <begin position="76"/>
        <end position="137"/>
    </location>
</feature>
<feature type="coiled-coil region" evidence="7">
    <location>
        <begin position="518"/>
        <end position="555"/>
    </location>
</feature>
<accession>A0AAV4FFZ5</accession>
<comment type="caution">
    <text evidence="11">The sequence shown here is derived from an EMBL/GenBank/DDBJ whole genome shotgun (WGS) entry which is preliminary data.</text>
</comment>
<dbReference type="EMBL" id="BMAT01000721">
    <property type="protein sequence ID" value="GFR71846.1"/>
    <property type="molecule type" value="Genomic_DNA"/>
</dbReference>
<organism evidence="11 12">
    <name type="scientific">Elysia marginata</name>
    <dbReference type="NCBI Taxonomy" id="1093978"/>
    <lineage>
        <taxon>Eukaryota</taxon>
        <taxon>Metazoa</taxon>
        <taxon>Spiralia</taxon>
        <taxon>Lophotrochozoa</taxon>
        <taxon>Mollusca</taxon>
        <taxon>Gastropoda</taxon>
        <taxon>Heterobranchia</taxon>
        <taxon>Euthyneura</taxon>
        <taxon>Panpulmonata</taxon>
        <taxon>Sacoglossa</taxon>
        <taxon>Placobranchoidea</taxon>
        <taxon>Plakobranchidae</taxon>
        <taxon>Elysia</taxon>
    </lineage>
</organism>
<feature type="region of interest" description="Disordered" evidence="8">
    <location>
        <begin position="389"/>
        <end position="408"/>
    </location>
</feature>
<evidence type="ECO:0000256" key="1">
    <source>
        <dbReference type="ARBA" id="ARBA00004138"/>
    </source>
</evidence>
<keyword evidence="3" id="KW-0969">Cilium</keyword>
<evidence type="ECO:0000256" key="8">
    <source>
        <dbReference type="SAM" id="MobiDB-lite"/>
    </source>
</evidence>
<evidence type="ECO:0000256" key="5">
    <source>
        <dbReference type="ARBA" id="ARBA00033747"/>
    </source>
</evidence>
<reference evidence="11 12" key="1">
    <citation type="journal article" date="2021" name="Elife">
        <title>Chloroplast acquisition without the gene transfer in kleptoplastic sea slugs, Plakobranchus ocellatus.</title>
        <authorList>
            <person name="Maeda T."/>
            <person name="Takahashi S."/>
            <person name="Yoshida T."/>
            <person name="Shimamura S."/>
            <person name="Takaki Y."/>
            <person name="Nagai Y."/>
            <person name="Toyoda A."/>
            <person name="Suzuki Y."/>
            <person name="Arimoto A."/>
            <person name="Ishii H."/>
            <person name="Satoh N."/>
            <person name="Nishiyama T."/>
            <person name="Hasebe M."/>
            <person name="Maruyama T."/>
            <person name="Minagawa J."/>
            <person name="Obokata J."/>
            <person name="Shigenobu S."/>
        </authorList>
    </citation>
    <scope>NUCLEOTIDE SEQUENCE [LARGE SCALE GENOMIC DNA]</scope>
</reference>
<evidence type="ECO:0000256" key="7">
    <source>
        <dbReference type="SAM" id="Coils"/>
    </source>
</evidence>
<feature type="domain" description="Trichohyalin-plectin-homology" evidence="10">
    <location>
        <begin position="278"/>
        <end position="610"/>
    </location>
</feature>
<comment type="similarity">
    <text evidence="5">Belongs to the CFAP53 family.</text>
</comment>
<evidence type="ECO:0000313" key="11">
    <source>
        <dbReference type="EMBL" id="GFR71846.1"/>
    </source>
</evidence>
<dbReference type="InterPro" id="IPR043596">
    <property type="entry name" value="CFAP53/TCHP"/>
</dbReference>
<dbReference type="InterPro" id="IPR043597">
    <property type="entry name" value="TPH_dom"/>
</dbReference>
<dbReference type="Pfam" id="PF13868">
    <property type="entry name" value="TPH"/>
    <property type="match status" value="1"/>
</dbReference>
<keyword evidence="11" id="KW-0282">Flagellum</keyword>
<dbReference type="SUPFAM" id="SSF46689">
    <property type="entry name" value="Homeodomain-like"/>
    <property type="match status" value="1"/>
</dbReference>
<keyword evidence="4" id="KW-0966">Cell projection</keyword>
<evidence type="ECO:0000259" key="9">
    <source>
        <dbReference type="Pfam" id="PF01498"/>
    </source>
</evidence>
<dbReference type="InterPro" id="IPR009057">
    <property type="entry name" value="Homeodomain-like_sf"/>
</dbReference>
<dbReference type="PANTHER" id="PTHR31183">
    <property type="entry name" value="TRICHOPLEIN KERATIN FILAMENT-BINDING PROTEIN FAMILY MEMBER"/>
    <property type="match status" value="1"/>
</dbReference>
<name>A0AAV4FFZ5_9GAST</name>
<dbReference type="GO" id="GO:0015074">
    <property type="term" value="P:DNA integration"/>
    <property type="evidence" value="ECO:0007669"/>
    <property type="project" value="InterPro"/>
</dbReference>
<gene>
    <name evidence="11" type="ORF">ElyMa_000363300</name>
</gene>
<feature type="region of interest" description="Disordered" evidence="8">
    <location>
        <begin position="42"/>
        <end position="62"/>
    </location>
</feature>
<dbReference type="GO" id="GO:0005929">
    <property type="term" value="C:cilium"/>
    <property type="evidence" value="ECO:0007669"/>
    <property type="project" value="UniProtKB-SubCell"/>
</dbReference>
<dbReference type="InterPro" id="IPR002492">
    <property type="entry name" value="Transposase_Tc1-like"/>
</dbReference>
<proteinExistence type="inferred from homology"/>
<evidence type="ECO:0000259" key="10">
    <source>
        <dbReference type="Pfam" id="PF13868"/>
    </source>
</evidence>
<keyword evidence="2 7" id="KW-0175">Coiled coil</keyword>
<dbReference type="GO" id="GO:0006313">
    <property type="term" value="P:DNA transposition"/>
    <property type="evidence" value="ECO:0007669"/>
    <property type="project" value="InterPro"/>
</dbReference>
<comment type="subcellular location">
    <subcellularLocation>
        <location evidence="1">Cell projection</location>
        <location evidence="1">Cilium</location>
    </subcellularLocation>
</comment>
<evidence type="ECO:0000256" key="4">
    <source>
        <dbReference type="ARBA" id="ARBA00023273"/>
    </source>
</evidence>